<protein>
    <submittedName>
        <fullName evidence="1">Uncharacterized protein</fullName>
    </submittedName>
</protein>
<dbReference type="EMBL" id="JBHTEY010000004">
    <property type="protein sequence ID" value="MFC7614807.1"/>
    <property type="molecule type" value="Genomic_DNA"/>
</dbReference>
<dbReference type="Proteomes" id="UP001596512">
    <property type="component" value="Unassembled WGS sequence"/>
</dbReference>
<gene>
    <name evidence="1" type="ORF">ACFQV2_16065</name>
</gene>
<name>A0ABW2TPE9_9PSEU</name>
<accession>A0ABW2TPE9</accession>
<comment type="caution">
    <text evidence="1">The sequence shown here is derived from an EMBL/GenBank/DDBJ whole genome shotgun (WGS) entry which is preliminary data.</text>
</comment>
<reference evidence="2" key="1">
    <citation type="journal article" date="2019" name="Int. J. Syst. Evol. Microbiol.">
        <title>The Global Catalogue of Microorganisms (GCM) 10K type strain sequencing project: providing services to taxonomists for standard genome sequencing and annotation.</title>
        <authorList>
            <consortium name="The Broad Institute Genomics Platform"/>
            <consortium name="The Broad Institute Genome Sequencing Center for Infectious Disease"/>
            <person name="Wu L."/>
            <person name="Ma J."/>
        </authorList>
    </citation>
    <scope>NUCLEOTIDE SEQUENCE [LARGE SCALE GENOMIC DNA]</scope>
    <source>
        <strain evidence="2">JCM 17695</strain>
    </source>
</reference>
<evidence type="ECO:0000313" key="1">
    <source>
        <dbReference type="EMBL" id="MFC7614807.1"/>
    </source>
</evidence>
<proteinExistence type="predicted"/>
<evidence type="ECO:0000313" key="2">
    <source>
        <dbReference type="Proteomes" id="UP001596512"/>
    </source>
</evidence>
<keyword evidence="2" id="KW-1185">Reference proteome</keyword>
<organism evidence="1 2">
    <name type="scientific">Actinokineospora soli</name>
    <dbReference type="NCBI Taxonomy" id="1048753"/>
    <lineage>
        <taxon>Bacteria</taxon>
        <taxon>Bacillati</taxon>
        <taxon>Actinomycetota</taxon>
        <taxon>Actinomycetes</taxon>
        <taxon>Pseudonocardiales</taxon>
        <taxon>Pseudonocardiaceae</taxon>
        <taxon>Actinokineospora</taxon>
    </lineage>
</organism>
<sequence>MSEPTPEELFEQLQELRSALLRNLREGHEDEAERIGRLAVDWADAKAEDGEQWRFARELSTILDVDTAIADAAQRNDPGDVLRGVVENLGRAGYEADWLTTAPEHQLFDTYLNQGPLALRTCPHGRQSIFGDCESPPCPDVGT</sequence>